<keyword evidence="2" id="KW-1185">Reference proteome</keyword>
<proteinExistence type="predicted"/>
<dbReference type="NCBIfam" id="NF006160">
    <property type="entry name" value="PRK08304.1"/>
    <property type="match status" value="1"/>
</dbReference>
<dbReference type="NCBIfam" id="TIGR02845">
    <property type="entry name" value="spore_V_AD"/>
    <property type="match status" value="1"/>
</dbReference>
<dbReference type="OrthoDB" id="9770068at2"/>
<dbReference type="Pfam" id="PF07451">
    <property type="entry name" value="SpoVAD"/>
    <property type="match status" value="1"/>
</dbReference>
<dbReference type="EMBL" id="FMYM01000008">
    <property type="protein sequence ID" value="SDC43019.1"/>
    <property type="molecule type" value="Genomic_DNA"/>
</dbReference>
<dbReference type="SUPFAM" id="SSF53901">
    <property type="entry name" value="Thiolase-like"/>
    <property type="match status" value="1"/>
</dbReference>
<name>A0A1G6LIH9_9BACI</name>
<dbReference type="GO" id="GO:0016746">
    <property type="term" value="F:acyltransferase activity"/>
    <property type="evidence" value="ECO:0007669"/>
    <property type="project" value="InterPro"/>
</dbReference>
<dbReference type="InterPro" id="IPR038369">
    <property type="entry name" value="SpoVAD_sf"/>
</dbReference>
<evidence type="ECO:0000313" key="2">
    <source>
        <dbReference type="Proteomes" id="UP000242662"/>
    </source>
</evidence>
<sequence>MGRYRKKTLIFQEPIYVQSSGTSVGPREGSGPLAGSFDEVFSSLYCGEKNWEAAEKQLLRTAIDHCLTKGQITRGDVDLLIAGDLSNQMMSASMVACDLQIPYAGVYSAGATLVESMVMAALWINGGFADHIVAATSSHYGVAEKQWLYPTEFAMQKPLYAQTIVTGSGAILLGRKRTEVKVTEASLGIVYDFGVNDPFHLGAVLAPAVAETTLWHLEKTKQALTDFDLIVTGDLGAVGTEIYRKILREKGLLLSDTHMDCGVMMYCTKQHPYAGGSGAGCAATVVCGHLLDMLKRGKKKRMLVVTGGVFLNTTFIGQKQSIPTIAHAIVLEREE</sequence>
<dbReference type="RefSeq" id="WP_090776140.1">
    <property type="nucleotide sequence ID" value="NZ_FMYM01000008.1"/>
</dbReference>
<accession>A0A1G6LIH9</accession>
<evidence type="ECO:0000313" key="1">
    <source>
        <dbReference type="EMBL" id="SDC43019.1"/>
    </source>
</evidence>
<dbReference type="Proteomes" id="UP000242662">
    <property type="component" value="Unassembled WGS sequence"/>
</dbReference>
<protein>
    <submittedName>
        <fullName evidence="1">Stage V sporulation protein AD</fullName>
    </submittedName>
</protein>
<dbReference type="STRING" id="1464122.SAMN05421737_108138"/>
<dbReference type="InterPro" id="IPR010894">
    <property type="entry name" value="SpoVAD"/>
</dbReference>
<dbReference type="AlphaFoldDB" id="A0A1G6LIH9"/>
<dbReference type="InterPro" id="IPR016039">
    <property type="entry name" value="Thiolase-like"/>
</dbReference>
<dbReference type="Gene3D" id="3.40.47.40">
    <property type="entry name" value="Stage V sporulation protein AD"/>
    <property type="match status" value="1"/>
</dbReference>
<dbReference type="PIRSF" id="PIRSF011570">
    <property type="entry name" value="SpoVAD"/>
    <property type="match status" value="1"/>
</dbReference>
<reference evidence="2" key="1">
    <citation type="submission" date="2016-09" db="EMBL/GenBank/DDBJ databases">
        <authorList>
            <person name="Varghese N."/>
            <person name="Submissions S."/>
        </authorList>
    </citation>
    <scope>NUCLEOTIDE SEQUENCE [LARGE SCALE GENOMIC DNA]</scope>
    <source>
        <strain evidence="2">25nlg</strain>
    </source>
</reference>
<organism evidence="1 2">
    <name type="scientific">Shouchella lonarensis</name>
    <dbReference type="NCBI Taxonomy" id="1464122"/>
    <lineage>
        <taxon>Bacteria</taxon>
        <taxon>Bacillati</taxon>
        <taxon>Bacillota</taxon>
        <taxon>Bacilli</taxon>
        <taxon>Bacillales</taxon>
        <taxon>Bacillaceae</taxon>
        <taxon>Shouchella</taxon>
    </lineage>
</organism>
<gene>
    <name evidence="1" type="ORF">SAMN05421737_108138</name>
</gene>